<sequence length="90" mass="10332">MFEKRSFLSTLQQLNLNKKSLPLGSEAEAVAEAGSLKKLNFLRSRSGSLEAFSEFWEAEAEAWKLFQNFEKPKRKLRSFLRKIVKLPTPG</sequence>
<evidence type="ECO:0000313" key="2">
    <source>
        <dbReference type="Proteomes" id="UP000183832"/>
    </source>
</evidence>
<evidence type="ECO:0000313" key="1">
    <source>
        <dbReference type="EMBL" id="CRL03033.1"/>
    </source>
</evidence>
<dbReference type="EMBL" id="CVRI01000059">
    <property type="protein sequence ID" value="CRL03033.1"/>
    <property type="molecule type" value="Genomic_DNA"/>
</dbReference>
<organism evidence="1 2">
    <name type="scientific">Clunio marinus</name>
    <dbReference type="NCBI Taxonomy" id="568069"/>
    <lineage>
        <taxon>Eukaryota</taxon>
        <taxon>Metazoa</taxon>
        <taxon>Ecdysozoa</taxon>
        <taxon>Arthropoda</taxon>
        <taxon>Hexapoda</taxon>
        <taxon>Insecta</taxon>
        <taxon>Pterygota</taxon>
        <taxon>Neoptera</taxon>
        <taxon>Endopterygota</taxon>
        <taxon>Diptera</taxon>
        <taxon>Nematocera</taxon>
        <taxon>Chironomoidea</taxon>
        <taxon>Chironomidae</taxon>
        <taxon>Clunio</taxon>
    </lineage>
</organism>
<accession>A0A1J1IWV0</accession>
<dbReference type="AlphaFoldDB" id="A0A1J1IWV0"/>
<protein>
    <submittedName>
        <fullName evidence="1">CLUMA_CG016780, isoform A</fullName>
    </submittedName>
</protein>
<name>A0A1J1IWV0_9DIPT</name>
<reference evidence="1 2" key="1">
    <citation type="submission" date="2015-04" db="EMBL/GenBank/DDBJ databases">
        <authorList>
            <person name="Syromyatnikov M.Y."/>
            <person name="Popov V.N."/>
        </authorList>
    </citation>
    <scope>NUCLEOTIDE SEQUENCE [LARGE SCALE GENOMIC DNA]</scope>
</reference>
<gene>
    <name evidence="1" type="ORF">CLUMA_CG016780</name>
</gene>
<proteinExistence type="predicted"/>
<dbReference type="Proteomes" id="UP000183832">
    <property type="component" value="Unassembled WGS sequence"/>
</dbReference>
<keyword evidence="2" id="KW-1185">Reference proteome</keyword>